<reference evidence="1 2" key="1">
    <citation type="submission" date="2016-10" db="EMBL/GenBank/DDBJ databases">
        <authorList>
            <person name="de Groot N.N."/>
        </authorList>
    </citation>
    <scope>NUCLEOTIDE SEQUENCE [LARGE SCALE GENOMIC DNA]</scope>
    <source>
        <strain evidence="1 2">CGMCC 1.5070</strain>
    </source>
</reference>
<dbReference type="AlphaFoldDB" id="A0A1H8BFB4"/>
<protein>
    <recommendedName>
        <fullName evidence="3">Twitching motility protein PilT</fullName>
    </recommendedName>
</protein>
<name>A0A1H8BFB4_9FIRM</name>
<dbReference type="Proteomes" id="UP000199158">
    <property type="component" value="Unassembled WGS sequence"/>
</dbReference>
<accession>A0A1H8BFB4</accession>
<proteinExistence type="predicted"/>
<organism evidence="1 2">
    <name type="scientific">Hydrogenoanaerobacterium saccharovorans</name>
    <dbReference type="NCBI Taxonomy" id="474960"/>
    <lineage>
        <taxon>Bacteria</taxon>
        <taxon>Bacillati</taxon>
        <taxon>Bacillota</taxon>
        <taxon>Clostridia</taxon>
        <taxon>Eubacteriales</taxon>
        <taxon>Oscillospiraceae</taxon>
        <taxon>Hydrogenoanaerobacterium</taxon>
    </lineage>
</organism>
<sequence>MIKLIVGNKGSGKTKTLINQINAAVKTTTGNIVCVEKGLKMTYNIDHAVRLIDIEDYKVEGYKAFYGFLAGIFAGNYDISEIFVDGTLKIGGKNYEEFAAFIEDLNALVEVSKASIIFTVSCDAAELPESVKKYIV</sequence>
<evidence type="ECO:0000313" key="2">
    <source>
        <dbReference type="Proteomes" id="UP000199158"/>
    </source>
</evidence>
<gene>
    <name evidence="1" type="ORF">SAMN05216180_1866</name>
</gene>
<evidence type="ECO:0000313" key="1">
    <source>
        <dbReference type="EMBL" id="SEM81446.1"/>
    </source>
</evidence>
<dbReference type="RefSeq" id="WP_092753845.1">
    <property type="nucleotide sequence ID" value="NZ_FOCG01000001.1"/>
</dbReference>
<dbReference type="EMBL" id="FOCG01000001">
    <property type="protein sequence ID" value="SEM81446.1"/>
    <property type="molecule type" value="Genomic_DNA"/>
</dbReference>
<keyword evidence="2" id="KW-1185">Reference proteome</keyword>
<dbReference type="STRING" id="474960.SAMN05216180_1866"/>
<dbReference type="OrthoDB" id="1953676at2"/>
<evidence type="ECO:0008006" key="3">
    <source>
        <dbReference type="Google" id="ProtNLM"/>
    </source>
</evidence>